<keyword evidence="4 6" id="KW-0663">Pyridoxal phosphate</keyword>
<organism evidence="8 9">
    <name type="scientific">Malassezia brasiliensis</name>
    <dbReference type="NCBI Taxonomy" id="1821822"/>
    <lineage>
        <taxon>Eukaryota</taxon>
        <taxon>Fungi</taxon>
        <taxon>Dikarya</taxon>
        <taxon>Basidiomycota</taxon>
        <taxon>Ustilaginomycotina</taxon>
        <taxon>Malasseziomycetes</taxon>
        <taxon>Malasseziales</taxon>
        <taxon>Malasseziaceae</taxon>
        <taxon>Malassezia</taxon>
    </lineage>
</organism>
<dbReference type="InterPro" id="IPR015424">
    <property type="entry name" value="PyrdxlP-dep_Trfase"/>
</dbReference>
<evidence type="ECO:0000256" key="7">
    <source>
        <dbReference type="RuleBase" id="RU000382"/>
    </source>
</evidence>
<evidence type="ECO:0000256" key="1">
    <source>
        <dbReference type="ARBA" id="ARBA00001933"/>
    </source>
</evidence>
<dbReference type="EC" id="4.1.1.15" evidence="8"/>
<evidence type="ECO:0000313" key="9">
    <source>
        <dbReference type="Proteomes" id="UP001216638"/>
    </source>
</evidence>
<keyword evidence="9" id="KW-1185">Reference proteome</keyword>
<evidence type="ECO:0000256" key="2">
    <source>
        <dbReference type="ARBA" id="ARBA00009533"/>
    </source>
</evidence>
<dbReference type="InterPro" id="IPR015421">
    <property type="entry name" value="PyrdxlP-dep_Trfase_major"/>
</dbReference>
<evidence type="ECO:0000256" key="4">
    <source>
        <dbReference type="ARBA" id="ARBA00022898"/>
    </source>
</evidence>
<dbReference type="GO" id="GO:0004351">
    <property type="term" value="F:glutamate decarboxylase activity"/>
    <property type="evidence" value="ECO:0007669"/>
    <property type="project" value="UniProtKB-EC"/>
</dbReference>
<evidence type="ECO:0000256" key="3">
    <source>
        <dbReference type="ARBA" id="ARBA00022793"/>
    </source>
</evidence>
<name>A0AAF0DUN4_9BASI</name>
<protein>
    <submittedName>
        <fullName evidence="8">Glutamate decarboxylase</fullName>
        <ecNumber evidence="8">4.1.1.15</ecNumber>
    </submittedName>
</protein>
<evidence type="ECO:0000256" key="5">
    <source>
        <dbReference type="ARBA" id="ARBA00023239"/>
    </source>
</evidence>
<dbReference type="Proteomes" id="UP001216638">
    <property type="component" value="Chromosome 4"/>
</dbReference>
<evidence type="ECO:0000313" key="8">
    <source>
        <dbReference type="EMBL" id="WFC96665.1"/>
    </source>
</evidence>
<dbReference type="Pfam" id="PF00282">
    <property type="entry name" value="Pyridoxal_deC"/>
    <property type="match status" value="1"/>
</dbReference>
<dbReference type="GO" id="GO:0019752">
    <property type="term" value="P:carboxylic acid metabolic process"/>
    <property type="evidence" value="ECO:0007669"/>
    <property type="project" value="InterPro"/>
</dbReference>
<comment type="cofactor">
    <cofactor evidence="1 6 7">
        <name>pyridoxal 5'-phosphate</name>
        <dbReference type="ChEBI" id="CHEBI:597326"/>
    </cofactor>
</comment>
<feature type="modified residue" description="N6-(pyridoxal phosphate)lysine" evidence="6">
    <location>
        <position position="324"/>
    </location>
</feature>
<sequence length="502" mass="53827">MEGASPLHAETSSAEYARLAPRLCAMIEAWMREGEQPDAPVMPHATERAYREHVRLALPDDGVSDDALLAVMRELLENSVNPWTDRFLAKLYSAPTVASMCGDMLLSAMNASVHVFSASPALTLVEEECVRALCALYGFGAHADGITMPGGAASNTLAVQTALCCAFGGAYRRGGIFALLRTLTEQYGRVGSGARPALLTSADSHFSIDRAALASGLGMDAVVHIESDEHGRMRVDALERTLAEMCGDPAHPRGMPFFVNATSGTTVLGAFDPLPAIAALCEKYHCWLHVDASWGGAAVFSPTLRDTLLRGVERAQSLTVNPHKLLNVTHQCSFLLVQEAHVLSEHAIHAGYLFHDGQGAGQGPVADHAMKTLGCGRRGEALKLYLTWRQVGTRALGAHLDAGVRVANAVLAAIRANDALEVGPLAAPLFLQICFRPRCMPGGVTGSDATRALEARLQEARQYAVDFAPTRRGDYVRLVVHPRVPAAHYFALLDHVTALTRE</sequence>
<accession>A0AAF0DUN4</accession>
<dbReference type="GO" id="GO:0030170">
    <property type="term" value="F:pyridoxal phosphate binding"/>
    <property type="evidence" value="ECO:0007669"/>
    <property type="project" value="InterPro"/>
</dbReference>
<dbReference type="AlphaFoldDB" id="A0AAF0DUN4"/>
<dbReference type="InterPro" id="IPR002129">
    <property type="entry name" value="PyrdxlP-dep_de-COase"/>
</dbReference>
<dbReference type="SUPFAM" id="SSF53383">
    <property type="entry name" value="PLP-dependent transferases"/>
    <property type="match status" value="1"/>
</dbReference>
<dbReference type="GO" id="GO:0005737">
    <property type="term" value="C:cytoplasm"/>
    <property type="evidence" value="ECO:0007669"/>
    <property type="project" value="TreeGrafter"/>
</dbReference>
<dbReference type="PANTHER" id="PTHR45677:SF8">
    <property type="entry name" value="CYSTEINE SULFINIC ACID DECARBOXYLASE"/>
    <property type="match status" value="1"/>
</dbReference>
<comment type="similarity">
    <text evidence="2 7">Belongs to the group II decarboxylase family.</text>
</comment>
<dbReference type="PANTHER" id="PTHR45677">
    <property type="entry name" value="GLUTAMATE DECARBOXYLASE-RELATED"/>
    <property type="match status" value="1"/>
</dbReference>
<dbReference type="EMBL" id="CP119954">
    <property type="protein sequence ID" value="WFC96665.1"/>
    <property type="molecule type" value="Genomic_DNA"/>
</dbReference>
<keyword evidence="5 7" id="KW-0456">Lyase</keyword>
<dbReference type="Gene3D" id="3.90.1150.170">
    <property type="match status" value="1"/>
</dbReference>
<gene>
    <name evidence="8" type="primary">GAD2</name>
    <name evidence="8" type="ORF">MBRA1_003328</name>
</gene>
<evidence type="ECO:0000256" key="6">
    <source>
        <dbReference type="PIRSR" id="PIRSR602129-50"/>
    </source>
</evidence>
<keyword evidence="3" id="KW-0210">Decarboxylase</keyword>
<dbReference type="Gene3D" id="3.40.640.10">
    <property type="entry name" value="Type I PLP-dependent aspartate aminotransferase-like (Major domain)"/>
    <property type="match status" value="1"/>
</dbReference>
<reference evidence="8" key="1">
    <citation type="submission" date="2023-03" db="EMBL/GenBank/DDBJ databases">
        <title>Mating type loci evolution in Malassezia.</title>
        <authorList>
            <person name="Coelho M.A."/>
        </authorList>
    </citation>
    <scope>NUCLEOTIDE SEQUENCE</scope>
    <source>
        <strain evidence="8">CBS 14135</strain>
    </source>
</reference>
<proteinExistence type="inferred from homology"/>